<comment type="pathway">
    <text evidence="1">Cofactor biosynthesis; riboflavin biosynthesis; 5-amino-6-(D-ribitylamino)uracil from GTP: step 2/4.</text>
</comment>
<dbReference type="InterPro" id="IPR004794">
    <property type="entry name" value="Eubact_RibD"/>
</dbReference>
<dbReference type="InterPro" id="IPR016193">
    <property type="entry name" value="Cytidine_deaminase-like"/>
</dbReference>
<feature type="domain" description="CMP/dCMP-type deaminase" evidence="5">
    <location>
        <begin position="2"/>
        <end position="124"/>
    </location>
</feature>
<dbReference type="Pfam" id="PF00383">
    <property type="entry name" value="dCMP_cyt_deam_1"/>
    <property type="match status" value="1"/>
</dbReference>
<feature type="non-terminal residue" evidence="6">
    <location>
        <position position="130"/>
    </location>
</feature>
<dbReference type="PROSITE" id="PS51747">
    <property type="entry name" value="CYT_DCMP_DEAMINASES_2"/>
    <property type="match status" value="1"/>
</dbReference>
<organism evidence="6 7">
    <name type="scientific">bacterium (Candidatus Ratteibacteria) CG23_combo_of_CG06-09_8_20_14_all_48_7</name>
    <dbReference type="NCBI Taxonomy" id="2014292"/>
    <lineage>
        <taxon>Bacteria</taxon>
        <taxon>Candidatus Ratteibacteria</taxon>
    </lineage>
</organism>
<dbReference type="GO" id="GO:0009231">
    <property type="term" value="P:riboflavin biosynthetic process"/>
    <property type="evidence" value="ECO:0007669"/>
    <property type="project" value="UniProtKB-UniPathway"/>
</dbReference>
<dbReference type="AlphaFoldDB" id="A0A2G9Y8J5"/>
<dbReference type="InterPro" id="IPR016192">
    <property type="entry name" value="APOBEC/CMP_deaminase_Zn-bd"/>
</dbReference>
<comment type="caution">
    <text evidence="6">The sequence shown here is derived from an EMBL/GenBank/DDBJ whole genome shotgun (WGS) entry which is preliminary data.</text>
</comment>
<dbReference type="GO" id="GO:0008270">
    <property type="term" value="F:zinc ion binding"/>
    <property type="evidence" value="ECO:0007669"/>
    <property type="project" value="InterPro"/>
</dbReference>
<sequence length="130" mass="13876">MSEAEKYLKRALQLAAKGKGLVSPNPLVGAVLVKKGRIIGDGYHHYFGGDHAEVDVLKNARESPKGSTLYINLEPCCHFGKTPPCTEVLIKSGIKKVVSSLPDPHPLVSGKGFSRLKEAGIEVEGGLLSE</sequence>
<gene>
    <name evidence="6" type="primary">ribD</name>
    <name evidence="6" type="ORF">COX46_05620</name>
</gene>
<accession>A0A2G9Y8J5</accession>
<dbReference type="GO" id="GO:0008835">
    <property type="term" value="F:diaminohydroxyphosphoribosylaminopyrimidine deaminase activity"/>
    <property type="evidence" value="ECO:0007669"/>
    <property type="project" value="UniProtKB-EC"/>
</dbReference>
<name>A0A2G9Y8J5_9BACT</name>
<evidence type="ECO:0000313" key="7">
    <source>
        <dbReference type="Proteomes" id="UP000230392"/>
    </source>
</evidence>
<dbReference type="Proteomes" id="UP000230392">
    <property type="component" value="Unassembled WGS sequence"/>
</dbReference>
<evidence type="ECO:0000256" key="2">
    <source>
        <dbReference type="ARBA" id="ARBA00012766"/>
    </source>
</evidence>
<evidence type="ECO:0000256" key="3">
    <source>
        <dbReference type="ARBA" id="ARBA00022723"/>
    </source>
</evidence>
<dbReference type="PROSITE" id="PS00903">
    <property type="entry name" value="CYT_DCMP_DEAMINASES_1"/>
    <property type="match status" value="1"/>
</dbReference>
<evidence type="ECO:0000256" key="1">
    <source>
        <dbReference type="ARBA" id="ARBA00004882"/>
    </source>
</evidence>
<evidence type="ECO:0000313" key="6">
    <source>
        <dbReference type="EMBL" id="PIP15527.1"/>
    </source>
</evidence>
<dbReference type="CDD" id="cd01284">
    <property type="entry name" value="Riboflavin_deaminase-reductase"/>
    <property type="match status" value="1"/>
</dbReference>
<dbReference type="EC" id="3.5.4.26" evidence="2"/>
<reference evidence="6 7" key="1">
    <citation type="submission" date="2017-09" db="EMBL/GenBank/DDBJ databases">
        <title>Depth-based differentiation of microbial function through sediment-hosted aquifers and enrichment of novel symbionts in the deep terrestrial subsurface.</title>
        <authorList>
            <person name="Probst A.J."/>
            <person name="Ladd B."/>
            <person name="Jarett J.K."/>
            <person name="Geller-Mcgrath D.E."/>
            <person name="Sieber C.M."/>
            <person name="Emerson J.B."/>
            <person name="Anantharaman K."/>
            <person name="Thomas B.C."/>
            <person name="Malmstrom R."/>
            <person name="Stieglmeier M."/>
            <person name="Klingl A."/>
            <person name="Woyke T."/>
            <person name="Ryan C.M."/>
            <person name="Banfield J.F."/>
        </authorList>
    </citation>
    <scope>NUCLEOTIDE SEQUENCE [LARGE SCALE GENOMIC DNA]</scope>
    <source>
        <strain evidence="6">CG23_combo_of_CG06-09_8_20_14_all_48_7</strain>
    </source>
</reference>
<dbReference type="UniPathway" id="UPA00275">
    <property type="reaction ID" value="UER00401"/>
</dbReference>
<dbReference type="InterPro" id="IPR002125">
    <property type="entry name" value="CMP_dCMP_dom"/>
</dbReference>
<dbReference type="PANTHER" id="PTHR11079">
    <property type="entry name" value="CYTOSINE DEAMINASE FAMILY MEMBER"/>
    <property type="match status" value="1"/>
</dbReference>
<dbReference type="PANTHER" id="PTHR11079:SF162">
    <property type="entry name" value="RIBOFLAVIN BIOSYNTHESIS PROTEIN PYRD, CHLOROPLASTIC"/>
    <property type="match status" value="1"/>
</dbReference>
<evidence type="ECO:0000256" key="4">
    <source>
        <dbReference type="ARBA" id="ARBA00022833"/>
    </source>
</evidence>
<keyword evidence="3" id="KW-0479">Metal-binding</keyword>
<dbReference type="Gene3D" id="3.40.140.10">
    <property type="entry name" value="Cytidine Deaminase, domain 2"/>
    <property type="match status" value="1"/>
</dbReference>
<dbReference type="NCBIfam" id="TIGR00326">
    <property type="entry name" value="eubact_ribD"/>
    <property type="match status" value="1"/>
</dbReference>
<dbReference type="SUPFAM" id="SSF53927">
    <property type="entry name" value="Cytidine deaminase-like"/>
    <property type="match status" value="1"/>
</dbReference>
<protein>
    <recommendedName>
        <fullName evidence="2">diaminohydroxyphosphoribosylaminopyrimidine deaminase</fullName>
        <ecNumber evidence="2">3.5.4.26</ecNumber>
    </recommendedName>
</protein>
<keyword evidence="4" id="KW-0862">Zinc</keyword>
<proteinExistence type="predicted"/>
<dbReference type="EMBL" id="PCRF01000274">
    <property type="protein sequence ID" value="PIP15527.1"/>
    <property type="molecule type" value="Genomic_DNA"/>
</dbReference>
<evidence type="ECO:0000259" key="5">
    <source>
        <dbReference type="PROSITE" id="PS51747"/>
    </source>
</evidence>